<name>A0A0J5NHU0_PLUGE</name>
<dbReference type="Proteomes" id="UP000036196">
    <property type="component" value="Unassembled WGS sequence"/>
</dbReference>
<protein>
    <submittedName>
        <fullName evidence="2">Transposase</fullName>
    </submittedName>
</protein>
<sequence>MTELRRLRQLEDENQRLKKLVADLSLDKEMLQEVLF</sequence>
<reference evidence="2 3" key="1">
    <citation type="submission" date="2015-05" db="EMBL/GenBank/DDBJ databases">
        <title>Genome sequences of Pluralibacter gergoviae.</title>
        <authorList>
            <person name="Greninger A.L."/>
            <person name="Miller S."/>
        </authorList>
    </citation>
    <scope>NUCLEOTIDE SEQUENCE [LARGE SCALE GENOMIC DNA]</scope>
    <source>
        <strain evidence="2 3">JS81F13</strain>
    </source>
</reference>
<dbReference type="AlphaFoldDB" id="A0A0J5NHU0"/>
<evidence type="ECO:0000313" key="3">
    <source>
        <dbReference type="Proteomes" id="UP000036196"/>
    </source>
</evidence>
<dbReference type="PATRIC" id="fig|61647.15.peg.4481"/>
<feature type="coiled-coil region" evidence="1">
    <location>
        <begin position="7"/>
        <end position="34"/>
    </location>
</feature>
<keyword evidence="1" id="KW-0175">Coiled coil</keyword>
<evidence type="ECO:0000313" key="2">
    <source>
        <dbReference type="EMBL" id="KMK07967.1"/>
    </source>
</evidence>
<dbReference type="EMBL" id="LDZF01000050">
    <property type="protein sequence ID" value="KMK07967.1"/>
    <property type="molecule type" value="Genomic_DNA"/>
</dbReference>
<keyword evidence="3" id="KW-1185">Reference proteome</keyword>
<gene>
    <name evidence="2" type="ORF">ABW06_24975</name>
</gene>
<evidence type="ECO:0000256" key="1">
    <source>
        <dbReference type="SAM" id="Coils"/>
    </source>
</evidence>
<accession>A0A0J5NHU0</accession>
<proteinExistence type="predicted"/>
<organism evidence="2 3">
    <name type="scientific">Pluralibacter gergoviae</name>
    <name type="common">Enterobacter gergoviae</name>
    <dbReference type="NCBI Taxonomy" id="61647"/>
    <lineage>
        <taxon>Bacteria</taxon>
        <taxon>Pseudomonadati</taxon>
        <taxon>Pseudomonadota</taxon>
        <taxon>Gammaproteobacteria</taxon>
        <taxon>Enterobacterales</taxon>
        <taxon>Enterobacteriaceae</taxon>
        <taxon>Pluralibacter</taxon>
    </lineage>
</organism>
<comment type="caution">
    <text evidence="2">The sequence shown here is derived from an EMBL/GenBank/DDBJ whole genome shotgun (WGS) entry which is preliminary data.</text>
</comment>